<evidence type="ECO:0000313" key="4">
    <source>
        <dbReference type="EMBL" id="KZN30718.1"/>
    </source>
</evidence>
<keyword evidence="3" id="KW-0472">Membrane</keyword>
<feature type="transmembrane region" description="Helical" evidence="3">
    <location>
        <begin position="52"/>
        <end position="72"/>
    </location>
</feature>
<gene>
    <name evidence="4" type="ORF">N475_24645</name>
</gene>
<evidence type="ECO:0000256" key="1">
    <source>
        <dbReference type="SAM" id="Coils"/>
    </source>
</evidence>
<keyword evidence="1" id="KW-0175">Coiled coil</keyword>
<dbReference type="EMBL" id="AUYB01000148">
    <property type="protein sequence ID" value="KZN30718.1"/>
    <property type="molecule type" value="Genomic_DNA"/>
</dbReference>
<evidence type="ECO:0000313" key="5">
    <source>
        <dbReference type="Proteomes" id="UP000076643"/>
    </source>
</evidence>
<keyword evidence="3" id="KW-0812">Transmembrane</keyword>
<feature type="region of interest" description="Disordered" evidence="2">
    <location>
        <begin position="1"/>
        <end position="48"/>
    </location>
</feature>
<keyword evidence="5" id="KW-1185">Reference proteome</keyword>
<accession>A0A161XTS5</accession>
<evidence type="ECO:0000256" key="2">
    <source>
        <dbReference type="SAM" id="MobiDB-lite"/>
    </source>
</evidence>
<reference evidence="4 5" key="1">
    <citation type="submission" date="2013-07" db="EMBL/GenBank/DDBJ databases">
        <title>Comparative Genomic and Metabolomic Analysis of Twelve Strains of Pseudoalteromonas luteoviolacea.</title>
        <authorList>
            <person name="Vynne N.G."/>
            <person name="Mansson M."/>
            <person name="Gram L."/>
        </authorList>
    </citation>
    <scope>NUCLEOTIDE SEQUENCE [LARGE SCALE GENOMIC DNA]</scope>
    <source>
        <strain evidence="4 5">DSM 6061</strain>
    </source>
</reference>
<organism evidence="4 5">
    <name type="scientific">Pseudoalteromonas luteoviolacea DSM 6061</name>
    <dbReference type="NCBI Taxonomy" id="1365250"/>
    <lineage>
        <taxon>Bacteria</taxon>
        <taxon>Pseudomonadati</taxon>
        <taxon>Pseudomonadota</taxon>
        <taxon>Gammaproteobacteria</taxon>
        <taxon>Alteromonadales</taxon>
        <taxon>Pseudoalteromonadaceae</taxon>
        <taxon>Pseudoalteromonas</taxon>
    </lineage>
</organism>
<name>A0A161XTS5_9GAMM</name>
<dbReference type="Proteomes" id="UP000076643">
    <property type="component" value="Unassembled WGS sequence"/>
</dbReference>
<sequence length="262" mass="28533">MDKRIEPELPSITPDLDQVETYKQSLNPSNNKAPSPNSGSEHQTAPEKKGGFMAWLGALSIVALAAGSYGLYQQNQATQAQLLESTKRIAELERTLSATGEEMGESAGAIQAKVTALSERTDELWSQMDKLWASAWRRNQSEIKKLKEQTNQIAKSQTEQLNTQSSVATKVASLSQSQTDLAFKLSLLEEQQQAAEALKGQLSSINADLDQLKSQSRGRDAKQVEIGGTIAQLEMTQSALAEQLERLESRLASAATTQQAVN</sequence>
<dbReference type="PATRIC" id="fig|1365250.3.peg.4937"/>
<dbReference type="RefSeq" id="WP_063356795.1">
    <property type="nucleotide sequence ID" value="NZ_AQHB01000039.1"/>
</dbReference>
<comment type="caution">
    <text evidence="4">The sequence shown here is derived from an EMBL/GenBank/DDBJ whole genome shotgun (WGS) entry which is preliminary data.</text>
</comment>
<proteinExistence type="predicted"/>
<dbReference type="STRING" id="43657.S4054249_02730"/>
<feature type="compositionally biased region" description="Low complexity" evidence="2">
    <location>
        <begin position="25"/>
        <end position="40"/>
    </location>
</feature>
<evidence type="ECO:0008006" key="6">
    <source>
        <dbReference type="Google" id="ProtNLM"/>
    </source>
</evidence>
<keyword evidence="3" id="KW-1133">Transmembrane helix</keyword>
<evidence type="ECO:0000256" key="3">
    <source>
        <dbReference type="SAM" id="Phobius"/>
    </source>
</evidence>
<protein>
    <recommendedName>
        <fullName evidence="6">Chromosome segregation ATPase</fullName>
    </recommendedName>
</protein>
<feature type="coiled-coil region" evidence="1">
    <location>
        <begin position="188"/>
        <end position="257"/>
    </location>
</feature>
<dbReference type="AlphaFoldDB" id="A0A161XTS5"/>